<dbReference type="InterPro" id="IPR036390">
    <property type="entry name" value="WH_DNA-bd_sf"/>
</dbReference>
<dbReference type="EMBL" id="CP016774">
    <property type="protein sequence ID" value="ASY16787.1"/>
    <property type="molecule type" value="Genomic_DNA"/>
</dbReference>
<evidence type="ECO:0000313" key="1">
    <source>
        <dbReference type="EMBL" id="ASY16787.1"/>
    </source>
</evidence>
<protein>
    <submittedName>
        <fullName evidence="1">HTH domain-containing protein</fullName>
    </submittedName>
</protein>
<dbReference type="Gene3D" id="1.10.10.10">
    <property type="entry name" value="Winged helix-like DNA-binding domain superfamily/Winged helix DNA-binding domain"/>
    <property type="match status" value="1"/>
</dbReference>
<proteinExistence type="predicted"/>
<dbReference type="Proteomes" id="UP000217177">
    <property type="component" value="Chromosome"/>
</dbReference>
<evidence type="ECO:0000313" key="2">
    <source>
        <dbReference type="Proteomes" id="UP000217177"/>
    </source>
</evidence>
<dbReference type="SUPFAM" id="SSF46785">
    <property type="entry name" value="Winged helix' DNA-binding domain"/>
    <property type="match status" value="1"/>
</dbReference>
<reference evidence="1 2" key="1">
    <citation type="submission" date="2016-07" db="EMBL/GenBank/DDBJ databases">
        <title>High microdiversification within the ubiquitous acI lineage of Actinobacteria.</title>
        <authorList>
            <person name="Neuenschwander S.M."/>
            <person name="Salcher M."/>
            <person name="Ghai R."/>
            <person name="Pernthaler J."/>
        </authorList>
    </citation>
    <scope>NUCLEOTIDE SEQUENCE [LARGE SCALE GENOMIC DNA]</scope>
    <source>
        <strain evidence="1">MMS-IA-79</strain>
    </source>
</reference>
<name>A0ABM6MDJ7_9ACTN</name>
<keyword evidence="2" id="KW-1185">Reference proteome</keyword>
<dbReference type="Pfam" id="PF13730">
    <property type="entry name" value="HTH_36"/>
    <property type="match status" value="1"/>
</dbReference>
<dbReference type="RefSeq" id="WP_095674338.1">
    <property type="nucleotide sequence ID" value="NZ_CP016774.1"/>
</dbReference>
<sequence>MHNENGNFHLPKGSLYTPFPVPAYQVLGRAKQYNAQKVLLALVSYMGKNNNAVFPSYTTIAKAAGLGRSSVSEGLKVLHEYGFIKSVKYPNGVQARIKYFIQFACWDSGRMNEVAQPYKKIVARCFACAKKLSRGEYASSPLGKVHWGCGGFVYSLRGEQKGRNQ</sequence>
<gene>
    <name evidence="1" type="ORF">A1sIA79_00685</name>
</gene>
<dbReference type="InterPro" id="IPR036388">
    <property type="entry name" value="WH-like_DNA-bd_sf"/>
</dbReference>
<accession>A0ABM6MDJ7</accession>
<organism evidence="1 2">
    <name type="scientific">Candidatus Planktophila versatilis</name>
    <dbReference type="NCBI Taxonomy" id="1884905"/>
    <lineage>
        <taxon>Bacteria</taxon>
        <taxon>Bacillati</taxon>
        <taxon>Actinomycetota</taxon>
        <taxon>Actinomycetes</taxon>
        <taxon>Candidatus Nanopelagicales</taxon>
        <taxon>Candidatus Nanopelagicaceae</taxon>
        <taxon>Candidatus Planktophila</taxon>
    </lineage>
</organism>